<evidence type="ECO:0000256" key="3">
    <source>
        <dbReference type="ARBA" id="ARBA00022692"/>
    </source>
</evidence>
<keyword evidence="2" id="KW-0645">Protease</keyword>
<proteinExistence type="predicted"/>
<evidence type="ECO:0000256" key="11">
    <source>
        <dbReference type="SAM" id="MobiDB-lite"/>
    </source>
</evidence>
<dbReference type="InterPro" id="IPR019756">
    <property type="entry name" value="Pept_S26A_signal_pept_1_Ser-AS"/>
</dbReference>
<evidence type="ECO:0000256" key="8">
    <source>
        <dbReference type="ARBA" id="ARBA00023136"/>
    </source>
</evidence>
<dbReference type="InterPro" id="IPR019533">
    <property type="entry name" value="Peptidase_S26"/>
</dbReference>
<dbReference type="Proteomes" id="UP000070163">
    <property type="component" value="Unassembled WGS sequence"/>
</dbReference>
<dbReference type="PROSITE" id="PS00501">
    <property type="entry name" value="SPASE_I_1"/>
    <property type="match status" value="1"/>
</dbReference>
<feature type="compositionally biased region" description="Acidic residues" evidence="11">
    <location>
        <begin position="225"/>
        <end position="234"/>
    </location>
</feature>
<evidence type="ECO:0000256" key="1">
    <source>
        <dbReference type="ARBA" id="ARBA00004648"/>
    </source>
</evidence>
<evidence type="ECO:0000256" key="7">
    <source>
        <dbReference type="ARBA" id="ARBA00022989"/>
    </source>
</evidence>
<gene>
    <name evidence="13" type="ORF">AKJ57_01420</name>
</gene>
<dbReference type="GO" id="GO:0004252">
    <property type="term" value="F:serine-type endopeptidase activity"/>
    <property type="evidence" value="ECO:0007669"/>
    <property type="project" value="InterPro"/>
</dbReference>
<protein>
    <recommendedName>
        <fullName evidence="9">Signal peptidase I</fullName>
    </recommendedName>
</protein>
<dbReference type="InterPro" id="IPR001733">
    <property type="entry name" value="Peptidase_S26B"/>
</dbReference>
<evidence type="ECO:0000256" key="5">
    <source>
        <dbReference type="ARBA" id="ARBA00022824"/>
    </source>
</evidence>
<keyword evidence="6" id="KW-0735">Signal-anchor</keyword>
<dbReference type="GO" id="GO:0016020">
    <property type="term" value="C:membrane"/>
    <property type="evidence" value="ECO:0007669"/>
    <property type="project" value="InterPro"/>
</dbReference>
<dbReference type="AlphaFoldDB" id="A0A133UB39"/>
<organism evidence="13 14">
    <name type="scientific">candidate division MSBL1 archaeon SCGC-AAA259A05</name>
    <dbReference type="NCBI Taxonomy" id="1698259"/>
    <lineage>
        <taxon>Archaea</taxon>
        <taxon>Methanobacteriati</taxon>
        <taxon>Methanobacteriota</taxon>
        <taxon>candidate division MSBL1</taxon>
    </lineage>
</organism>
<accession>A0A133UB39</accession>
<evidence type="ECO:0000256" key="4">
    <source>
        <dbReference type="ARBA" id="ARBA00022801"/>
    </source>
</evidence>
<evidence type="ECO:0000256" key="9">
    <source>
        <dbReference type="ARBA" id="ARBA00033305"/>
    </source>
</evidence>
<evidence type="ECO:0000256" key="6">
    <source>
        <dbReference type="ARBA" id="ARBA00022968"/>
    </source>
</evidence>
<evidence type="ECO:0000256" key="2">
    <source>
        <dbReference type="ARBA" id="ARBA00022670"/>
    </source>
</evidence>
<comment type="caution">
    <text evidence="13">The sequence shown here is derived from an EMBL/GenBank/DDBJ whole genome shotgun (WGS) entry which is preliminary data.</text>
</comment>
<keyword evidence="4" id="KW-0378">Hydrolase</keyword>
<keyword evidence="7 12" id="KW-1133">Transmembrane helix</keyword>
<dbReference type="SUPFAM" id="SSF51306">
    <property type="entry name" value="LexA/Signal peptidase"/>
    <property type="match status" value="1"/>
</dbReference>
<keyword evidence="5" id="KW-0256">Endoplasmic reticulum</keyword>
<name>A0A133UB39_9EURY</name>
<dbReference type="NCBIfam" id="TIGR02228">
    <property type="entry name" value="sigpep_I_arch"/>
    <property type="match status" value="1"/>
</dbReference>
<keyword evidence="3 12" id="KW-0812">Transmembrane</keyword>
<dbReference type="PANTHER" id="PTHR10806:SF6">
    <property type="entry name" value="SIGNAL PEPTIDASE COMPLEX CATALYTIC SUBUNIT SEC11"/>
    <property type="match status" value="1"/>
</dbReference>
<dbReference type="EMBL" id="LHXJ01000010">
    <property type="protein sequence ID" value="KXA91387.1"/>
    <property type="molecule type" value="Genomic_DNA"/>
</dbReference>
<dbReference type="PANTHER" id="PTHR10806">
    <property type="entry name" value="SIGNAL PEPTIDASE COMPLEX CATALYTIC SUBUNIT SEC11"/>
    <property type="match status" value="1"/>
</dbReference>
<sequence length="234" mass="25953">MALLLIVFVSILSYSSGAVPFAVVGSDSMEPALERGDLIYLDHAAPAEVETGNIIAFHVPRGKQKQYGYPPQVIHRVREVKHYDVGLYFETGGIATRKDPFRTSASDLTGVYGGVRIPYLGFVFLFLQTTHGQIYVAIVVVSLSLYTALPRWLEKRREKEERVEKALESSKQTRGDIASFSNAMAEYAQHLRSHTAAVQELAETTKELREVVSELDRSVNSGASSEEEKEGENS</sequence>
<evidence type="ECO:0000256" key="12">
    <source>
        <dbReference type="SAM" id="Phobius"/>
    </source>
</evidence>
<comment type="function">
    <text evidence="10">Catalytic component of the signal peptidase complex (SPC) which catalyzes the cleavage of N-terminal signal sequences from nascent proteins as they are translocated into the lumen of the endoplasmic reticulum. Specifically cleaves N-terminal signal peptides that contain a hydrophobic alpha-helix (h-region) shorter than 18-20 amino acids.</text>
</comment>
<evidence type="ECO:0000313" key="14">
    <source>
        <dbReference type="Proteomes" id="UP000070163"/>
    </source>
</evidence>
<dbReference type="InterPro" id="IPR036286">
    <property type="entry name" value="LexA/Signal_pep-like_sf"/>
</dbReference>
<keyword evidence="14" id="KW-1185">Reference proteome</keyword>
<dbReference type="GO" id="GO:0006465">
    <property type="term" value="P:signal peptide processing"/>
    <property type="evidence" value="ECO:0007669"/>
    <property type="project" value="InterPro"/>
</dbReference>
<evidence type="ECO:0000256" key="10">
    <source>
        <dbReference type="ARBA" id="ARBA00045533"/>
    </source>
</evidence>
<reference evidence="13 14" key="1">
    <citation type="journal article" date="2016" name="Sci. Rep.">
        <title>Metabolic traits of an uncultured archaeal lineage -MSBL1- from brine pools of the Red Sea.</title>
        <authorList>
            <person name="Mwirichia R."/>
            <person name="Alam I."/>
            <person name="Rashid M."/>
            <person name="Vinu M."/>
            <person name="Ba-Alawi W."/>
            <person name="Anthony Kamau A."/>
            <person name="Kamanda Ngugi D."/>
            <person name="Goker M."/>
            <person name="Klenk H.P."/>
            <person name="Bajic V."/>
            <person name="Stingl U."/>
        </authorList>
    </citation>
    <scope>NUCLEOTIDE SEQUENCE [LARGE SCALE GENOMIC DNA]</scope>
    <source>
        <strain evidence="13">SCGC-AAA259A05</strain>
    </source>
</reference>
<feature type="transmembrane region" description="Helical" evidence="12">
    <location>
        <begin position="134"/>
        <end position="153"/>
    </location>
</feature>
<dbReference type="CDD" id="cd06530">
    <property type="entry name" value="S26_SPase_I"/>
    <property type="match status" value="1"/>
</dbReference>
<comment type="subcellular location">
    <subcellularLocation>
        <location evidence="1">Endoplasmic reticulum membrane</location>
        <topology evidence="1">Single-pass type II membrane protein</topology>
    </subcellularLocation>
</comment>
<feature type="region of interest" description="Disordered" evidence="11">
    <location>
        <begin position="213"/>
        <end position="234"/>
    </location>
</feature>
<keyword evidence="8 12" id="KW-0472">Membrane</keyword>
<evidence type="ECO:0000313" key="13">
    <source>
        <dbReference type="EMBL" id="KXA91387.1"/>
    </source>
</evidence>